<reference evidence="3" key="5">
    <citation type="submission" date="2015-10" db="EMBL/GenBank/DDBJ databases">
        <authorList>
            <person name="Sakai H."/>
            <person name="Kawahara Y."/>
            <person name="Matsumoto T."/>
            <person name="Buell C.R."/>
            <person name="Itoh T."/>
        </authorList>
    </citation>
    <scope>NUCLEOTIDE SEQUENCE</scope>
</reference>
<dbReference type="GO" id="GO:0005975">
    <property type="term" value="P:carbohydrate metabolic process"/>
    <property type="evidence" value="ECO:0007669"/>
    <property type="project" value="InterPro"/>
</dbReference>
<accession>B7EFL7</accession>
<dbReference type="Pfam" id="PF01263">
    <property type="entry name" value="Aldose_epim"/>
    <property type="match status" value="1"/>
</dbReference>
<dbReference type="PANTHER" id="PTHR11122:SF13">
    <property type="entry name" value="GLUCOSE-6-PHOSPHATE 1-EPIMERASE"/>
    <property type="match status" value="1"/>
</dbReference>
<dbReference type="Gramene" id="Os04t0658000-01">
    <property type="protein sequence ID" value="Os04t0658000-01"/>
    <property type="gene ID" value="Os04g0658000"/>
</dbReference>
<dbReference type="GO" id="GO:0016853">
    <property type="term" value="F:isomerase activity"/>
    <property type="evidence" value="ECO:0007669"/>
    <property type="project" value="InterPro"/>
</dbReference>
<evidence type="ECO:0007829" key="6">
    <source>
        <dbReference type="ProteomicsDB" id="B7EFL7"/>
    </source>
</evidence>
<proteinExistence type="evidence at protein level"/>
<feature type="region of interest" description="Disordered" evidence="1">
    <location>
        <begin position="1"/>
        <end position="28"/>
    </location>
</feature>
<protein>
    <submittedName>
        <fullName evidence="3">Os04g0658000 protein</fullName>
    </submittedName>
    <submittedName>
        <fullName evidence="2">cDNA clone:J013170O13, full insert sequence</fullName>
    </submittedName>
</protein>
<dbReference type="PANTHER" id="PTHR11122">
    <property type="entry name" value="APOSPORY-ASSOCIATED PROTEIN C-RELATED"/>
    <property type="match status" value="1"/>
</dbReference>
<dbReference type="EMBL" id="AK068928">
    <property type="protein sequence ID" value="BAG91164.1"/>
    <property type="molecule type" value="mRNA"/>
</dbReference>
<dbReference type="EMBL" id="AP014960">
    <property type="protein sequence ID" value="BAS91420.1"/>
    <property type="molecule type" value="Genomic_DNA"/>
</dbReference>
<dbReference type="ExpressionAtlas" id="B7EFL7">
    <property type="expression patterns" value="baseline and differential"/>
</dbReference>
<evidence type="ECO:0000313" key="3">
    <source>
        <dbReference type="EMBL" id="BAS91420.1"/>
    </source>
</evidence>
<keyword evidence="5 6" id="KW-1267">Proteomics identification</keyword>
<feature type="compositionally biased region" description="Low complexity" evidence="1">
    <location>
        <begin position="1"/>
        <end position="22"/>
    </location>
</feature>
<dbReference type="Proteomes" id="UP000059680">
    <property type="component" value="Chromosome 4"/>
</dbReference>
<dbReference type="SUPFAM" id="SSF74650">
    <property type="entry name" value="Galactose mutarotase-like"/>
    <property type="match status" value="1"/>
</dbReference>
<reference evidence="2" key="1">
    <citation type="journal article" date="2003" name="Science">
        <title>Collection, Mapping, and Annotation of Over 28,000 cDNA Clones from japonica Rice.</title>
        <authorList>
            <person name="Kikuchi S."/>
            <person name="Satoh K."/>
            <person name="Nagata T."/>
            <person name="Kawagashira N."/>
            <person name="Doi K."/>
            <person name="Kishimoto N."/>
            <person name="Yazaki J."/>
            <person name="Ishikawa M."/>
            <person name="Yamada H."/>
            <person name="Ooka H."/>
            <person name="Hotta I."/>
            <person name="Kojima K."/>
            <person name="Namiki T."/>
            <person name="Ohneda E."/>
            <person name="Yahagi W."/>
            <person name="Suzuki K."/>
            <person name="Li C."/>
            <person name="Ohtsuki K."/>
            <person name="Shishiki T."/>
            <person name="Otomo Y."/>
            <person name="Murakami K."/>
            <person name="Iida Y."/>
            <person name="Sugano S."/>
            <person name="Fujimura T."/>
            <person name="Suzuki Y."/>
            <person name="Tsunoda Y."/>
            <person name="Kurosaki T."/>
            <person name="Kodama T."/>
            <person name="Masuda H."/>
            <person name="Kobayashi M."/>
            <person name="Xie Q."/>
            <person name="Lu M."/>
            <person name="Narikawa R."/>
            <person name="Sugiyama A."/>
            <person name="Mizuno K."/>
            <person name="Yokomizo S."/>
            <person name="Niikura J."/>
            <person name="Ikeda R."/>
            <person name="Ishibiki J."/>
            <person name="Kawamata M."/>
            <person name="Yoshimura A."/>
            <person name="Miura J."/>
            <person name="Kusumegi T."/>
            <person name="Oka M."/>
            <person name="Ryu R."/>
            <person name="Ueda M."/>
            <person name="Matsubara K."/>
            <person name="Kawai J."/>
            <person name="Carninci P."/>
            <person name="Adachi J."/>
            <person name="Aizawa K."/>
            <person name="Arakawa T."/>
            <person name="Fukuda S."/>
            <person name="Hara A."/>
            <person name="Hashidume W."/>
            <person name="Hayatsu N."/>
            <person name="Imotani K."/>
            <person name="Ishii Y."/>
            <person name="Itoh M."/>
            <person name="Kagawa I."/>
            <person name="Kondo S."/>
            <person name="Konno H."/>
            <person name="Miyazaki A."/>
            <person name="Osato N."/>
            <person name="Ota Y."/>
            <person name="Saito R."/>
            <person name="Sasaki D."/>
            <person name="Sato K."/>
            <person name="Shibata K."/>
            <person name="Shinagawa A."/>
            <person name="Shiraki T."/>
            <person name="Yoshino M."/>
            <person name="Hayashizaki Y."/>
        </authorList>
    </citation>
    <scope>NUCLEOTIDE SEQUENCE</scope>
</reference>
<evidence type="ECO:0000256" key="1">
    <source>
        <dbReference type="SAM" id="MobiDB-lite"/>
    </source>
</evidence>
<evidence type="ECO:0000313" key="2">
    <source>
        <dbReference type="EMBL" id="BAG91164.1"/>
    </source>
</evidence>
<dbReference type="InterPro" id="IPR014718">
    <property type="entry name" value="GH-type_carb-bd"/>
</dbReference>
<evidence type="ECO:0007829" key="5">
    <source>
        <dbReference type="PeptideAtlas" id="B7EFL7"/>
    </source>
</evidence>
<reference evidence="3" key="3">
    <citation type="journal article" date="2013" name="Plant Cell Physiol.">
        <title>Rice Annotation Project Database (RAP-DB): an integrative and interactive database for rice genomics.</title>
        <authorList>
            <person name="Sakai H."/>
            <person name="Lee S.S."/>
            <person name="Tanaka T."/>
            <person name="Numa H."/>
            <person name="Kim J."/>
            <person name="Kawahara Y."/>
            <person name="Wakimoto H."/>
            <person name="Yang C.C."/>
            <person name="Iwamoto M."/>
            <person name="Abe T."/>
            <person name="Yamada Y."/>
            <person name="Muto A."/>
            <person name="Inokuchi H."/>
            <person name="Ikemura T."/>
            <person name="Matsumoto T."/>
            <person name="Sasaki T."/>
            <person name="Itoh T."/>
        </authorList>
    </citation>
    <scope>NUCLEOTIDE SEQUENCE</scope>
</reference>
<keyword evidence="4" id="KW-1185">Reference proteome</keyword>
<dbReference type="Gene3D" id="2.70.98.10">
    <property type="match status" value="1"/>
</dbReference>
<dbReference type="HOGENOM" id="CLU_2077024_0_0_1"/>
<dbReference type="InterPro" id="IPR008183">
    <property type="entry name" value="Aldose_1/G6P_1-epimerase"/>
</dbReference>
<dbReference type="InterPro" id="IPR011013">
    <property type="entry name" value="Gal_mutarotase_sf_dom"/>
</dbReference>
<evidence type="ECO:0000313" key="4">
    <source>
        <dbReference type="Proteomes" id="UP000059680"/>
    </source>
</evidence>
<reference evidence="3 4" key="4">
    <citation type="journal article" date="2013" name="Rice">
        <title>Improvement of the Oryza sativa Nipponbare reference genome using next generation sequence and optical map data.</title>
        <authorList>
            <person name="Kawahara Y."/>
            <person name="de la Bastide M."/>
            <person name="Hamilton J.P."/>
            <person name="Kanamori H."/>
            <person name="McCombie W.R."/>
            <person name="Ouyang S."/>
            <person name="Schwartz D.C."/>
            <person name="Tanaka T."/>
            <person name="Wu J."/>
            <person name="Zhou S."/>
            <person name="Childs K.L."/>
            <person name="Davidson R.M."/>
            <person name="Lin H."/>
            <person name="Quesada-Ocampo L."/>
            <person name="Vaillancourt B."/>
            <person name="Sakai H."/>
            <person name="Lee S.S."/>
            <person name="Kim J."/>
            <person name="Numa H."/>
            <person name="Itoh T."/>
            <person name="Buell C.R."/>
            <person name="Matsumoto T."/>
        </authorList>
    </citation>
    <scope>NUCLEOTIDE SEQUENCE [LARGE SCALE GENOMIC DNA]</scope>
    <source>
        <strain evidence="4">cv. Nipponbare</strain>
    </source>
</reference>
<sequence length="118" mass="12658">MSSAASASAAGGAGEEGAAAAAQPQQEGPVVTCKGVNGLDKVVLREVRGSSAEVYLYGGHVTSWKDEHGEELLFVSNKAIFKPPKAIRGGIPICFPQVRAFPFLHFFFARNLFRFLKF</sequence>
<dbReference type="AlphaFoldDB" id="B7EFL7"/>
<reference evidence="4" key="2">
    <citation type="journal article" date="2005" name="Nature">
        <title>The map-based sequence of the rice genome.</title>
        <authorList>
            <consortium name="International rice genome sequencing project (IRGSP)"/>
            <person name="Matsumoto T."/>
            <person name="Wu J."/>
            <person name="Kanamori H."/>
            <person name="Katayose Y."/>
            <person name="Fujisawa M."/>
            <person name="Namiki N."/>
            <person name="Mizuno H."/>
            <person name="Yamamoto K."/>
            <person name="Antonio B.A."/>
            <person name="Baba T."/>
            <person name="Sakata K."/>
            <person name="Nagamura Y."/>
            <person name="Aoki H."/>
            <person name="Arikawa K."/>
            <person name="Arita K."/>
            <person name="Bito T."/>
            <person name="Chiden Y."/>
            <person name="Fujitsuka N."/>
            <person name="Fukunaka R."/>
            <person name="Hamada M."/>
            <person name="Harada C."/>
            <person name="Hayashi A."/>
            <person name="Hijishita S."/>
            <person name="Honda M."/>
            <person name="Hosokawa S."/>
            <person name="Ichikawa Y."/>
            <person name="Idonuma A."/>
            <person name="Iijima M."/>
            <person name="Ikeda M."/>
            <person name="Ikeno M."/>
            <person name="Ito K."/>
            <person name="Ito S."/>
            <person name="Ito T."/>
            <person name="Ito Y."/>
            <person name="Ito Y."/>
            <person name="Iwabuchi A."/>
            <person name="Kamiya K."/>
            <person name="Karasawa W."/>
            <person name="Kurita K."/>
            <person name="Katagiri S."/>
            <person name="Kikuta A."/>
            <person name="Kobayashi H."/>
            <person name="Kobayashi N."/>
            <person name="Machita K."/>
            <person name="Maehara T."/>
            <person name="Masukawa M."/>
            <person name="Mizubayashi T."/>
            <person name="Mukai Y."/>
            <person name="Nagasaki H."/>
            <person name="Nagata Y."/>
            <person name="Naito S."/>
            <person name="Nakashima M."/>
            <person name="Nakama Y."/>
            <person name="Nakamichi Y."/>
            <person name="Nakamura M."/>
            <person name="Meguro A."/>
            <person name="Negishi M."/>
            <person name="Ohta I."/>
            <person name="Ohta T."/>
            <person name="Okamoto M."/>
            <person name="Ono N."/>
            <person name="Saji S."/>
            <person name="Sakaguchi M."/>
            <person name="Sakai K."/>
            <person name="Shibata M."/>
            <person name="Shimokawa T."/>
            <person name="Song J."/>
            <person name="Takazaki Y."/>
            <person name="Terasawa K."/>
            <person name="Tsugane M."/>
            <person name="Tsuji K."/>
            <person name="Ueda S."/>
            <person name="Waki K."/>
            <person name="Yamagata H."/>
            <person name="Yamamoto M."/>
            <person name="Yamamoto S."/>
            <person name="Yamane H."/>
            <person name="Yoshiki S."/>
            <person name="Yoshihara R."/>
            <person name="Yukawa K."/>
            <person name="Zhong H."/>
            <person name="Yano M."/>
            <person name="Yuan Q."/>
            <person name="Ouyang S."/>
            <person name="Liu J."/>
            <person name="Jones K.M."/>
            <person name="Gansberger K."/>
            <person name="Moffat K."/>
            <person name="Hill J."/>
            <person name="Bera J."/>
            <person name="Fadrosh D."/>
            <person name="Jin S."/>
            <person name="Johri S."/>
            <person name="Kim M."/>
            <person name="Overton L."/>
            <person name="Reardon M."/>
            <person name="Tsitrin T."/>
            <person name="Vuong H."/>
            <person name="Weaver B."/>
            <person name="Ciecko A."/>
            <person name="Tallon L."/>
            <person name="Jackson J."/>
            <person name="Pai G."/>
            <person name="Aken S.V."/>
            <person name="Utterback T."/>
            <person name="Reidmuller S."/>
            <person name="Feldblyum T."/>
            <person name="Hsiao J."/>
            <person name="Zismann V."/>
            <person name="Iobst S."/>
            <person name="de Vazeille A.R."/>
            <person name="Buell C.R."/>
            <person name="Ying K."/>
            <person name="Li Y."/>
            <person name="Lu T."/>
            <person name="Huang Y."/>
            <person name="Zhao Q."/>
            <person name="Feng Q."/>
            <person name="Zhang L."/>
            <person name="Zhu J."/>
            <person name="Weng Q."/>
            <person name="Mu J."/>
            <person name="Lu Y."/>
            <person name="Fan D."/>
            <person name="Liu Y."/>
            <person name="Guan J."/>
            <person name="Zhang Y."/>
            <person name="Yu S."/>
            <person name="Liu X."/>
            <person name="Zhang Y."/>
            <person name="Hong G."/>
            <person name="Han B."/>
            <person name="Choisne N."/>
            <person name="Demange N."/>
            <person name="Orjeda G."/>
            <person name="Samain S."/>
            <person name="Cattolico L."/>
            <person name="Pelletier E."/>
            <person name="Couloux A."/>
            <person name="Segurens B."/>
            <person name="Wincker P."/>
            <person name="D'Hont A."/>
            <person name="Scarpelli C."/>
            <person name="Weissenbach J."/>
            <person name="Salanoubat M."/>
            <person name="Quetier F."/>
            <person name="Yu Y."/>
            <person name="Kim H.R."/>
            <person name="Rambo T."/>
            <person name="Currie J."/>
            <person name="Collura K."/>
            <person name="Luo M."/>
            <person name="Yang T."/>
            <person name="Ammiraju J.S.S."/>
            <person name="Engler F."/>
            <person name="Soderlund C."/>
            <person name="Wing R.A."/>
            <person name="Palmer L.E."/>
            <person name="de la Bastide M."/>
            <person name="Spiegel L."/>
            <person name="Nascimento L."/>
            <person name="Zutavern T."/>
            <person name="O'Shaughnessy A."/>
            <person name="Dike S."/>
            <person name="Dedhia N."/>
            <person name="Preston R."/>
            <person name="Balija V."/>
            <person name="McCombie W.R."/>
            <person name="Chow T."/>
            <person name="Chen H."/>
            <person name="Chung M."/>
            <person name="Chen C."/>
            <person name="Shaw J."/>
            <person name="Wu H."/>
            <person name="Hsiao K."/>
            <person name="Chao Y."/>
            <person name="Chu M."/>
            <person name="Cheng C."/>
            <person name="Hour A."/>
            <person name="Lee P."/>
            <person name="Lin S."/>
            <person name="Lin Y."/>
            <person name="Liou J."/>
            <person name="Liu S."/>
            <person name="Hsing Y."/>
            <person name="Raghuvanshi S."/>
            <person name="Mohanty A."/>
            <person name="Bharti A.K."/>
            <person name="Gaur A."/>
            <person name="Gupta V."/>
            <person name="Kumar D."/>
            <person name="Ravi V."/>
            <person name="Vij S."/>
            <person name="Kapur A."/>
            <person name="Khurana P."/>
            <person name="Khurana P."/>
            <person name="Khurana J.P."/>
            <person name="Tyagi A.K."/>
            <person name="Gaikwad K."/>
            <person name="Singh A."/>
            <person name="Dalal V."/>
            <person name="Srivastava S."/>
            <person name="Dixit A."/>
            <person name="Pal A.K."/>
            <person name="Ghazi I.A."/>
            <person name="Yadav M."/>
            <person name="Pandit A."/>
            <person name="Bhargava A."/>
            <person name="Sureshbabu K."/>
            <person name="Batra K."/>
            <person name="Sharma T.R."/>
            <person name="Mohapatra T."/>
            <person name="Singh N.K."/>
            <person name="Messing J."/>
            <person name="Nelson A.B."/>
            <person name="Fuks G."/>
            <person name="Kavchok S."/>
            <person name="Keizer G."/>
            <person name="Linton E."/>
            <person name="Llaca V."/>
            <person name="Song R."/>
            <person name="Tanyolac B."/>
            <person name="Young S."/>
            <person name="Ho-Il K."/>
            <person name="Hahn J.H."/>
            <person name="Sangsakoo G."/>
            <person name="Vanavichit A."/>
            <person name="de Mattos Luiz.A.T."/>
            <person name="Zimmer P.D."/>
            <person name="Malone G."/>
            <person name="Dellagostin O."/>
            <person name="de Oliveira A.C."/>
            <person name="Bevan M."/>
            <person name="Bancroft I."/>
            <person name="Minx P."/>
            <person name="Cordum H."/>
            <person name="Wilson R."/>
            <person name="Cheng Z."/>
            <person name="Jin W."/>
            <person name="Jiang J."/>
            <person name="Leong S.A."/>
            <person name="Iwama H."/>
            <person name="Gojobori T."/>
            <person name="Itoh T."/>
            <person name="Niimura Y."/>
            <person name="Fujii Y."/>
            <person name="Habara T."/>
            <person name="Sakai H."/>
            <person name="Sato Y."/>
            <person name="Wilson G."/>
            <person name="Kumar K."/>
            <person name="McCouch S."/>
            <person name="Juretic N."/>
            <person name="Hoen D."/>
            <person name="Wright S."/>
            <person name="Bruskiewich R."/>
            <person name="Bureau T."/>
            <person name="Miyao A."/>
            <person name="Hirochika H."/>
            <person name="Nishikawa T."/>
            <person name="Kadowaki K."/>
            <person name="Sugiura M."/>
            <person name="Burr B."/>
            <person name="Sasaki T."/>
        </authorList>
    </citation>
    <scope>NUCLEOTIDE SEQUENCE [LARGE SCALE GENOMIC DNA]</scope>
    <source>
        <strain evidence="4">cv. Nipponbare</strain>
    </source>
</reference>
<dbReference type="GO" id="GO:0030246">
    <property type="term" value="F:carbohydrate binding"/>
    <property type="evidence" value="ECO:0007669"/>
    <property type="project" value="InterPro"/>
</dbReference>
<name>B7EFL7_ORYSJ</name>
<organism evidence="2">
    <name type="scientific">Oryza sativa subsp. japonica</name>
    <name type="common">Rice</name>
    <dbReference type="NCBI Taxonomy" id="39947"/>
    <lineage>
        <taxon>Eukaryota</taxon>
        <taxon>Viridiplantae</taxon>
        <taxon>Streptophyta</taxon>
        <taxon>Embryophyta</taxon>
        <taxon>Tracheophyta</taxon>
        <taxon>Spermatophyta</taxon>
        <taxon>Magnoliopsida</taxon>
        <taxon>Liliopsida</taxon>
        <taxon>Poales</taxon>
        <taxon>Poaceae</taxon>
        <taxon>BOP clade</taxon>
        <taxon>Oryzoideae</taxon>
        <taxon>Oryzeae</taxon>
        <taxon>Oryzinae</taxon>
        <taxon>Oryza</taxon>
        <taxon>Oryza sativa</taxon>
    </lineage>
</organism>
<gene>
    <name evidence="3" type="ordered locus">Os04g0658000</name>
    <name evidence="3" type="ORF">OSNPB_040658000</name>
</gene>